<proteinExistence type="predicted"/>
<gene>
    <name evidence="1" type="ORF">QLQ22_03205</name>
</gene>
<sequence>MNVVWFKRDLRIADHKPLADAALYGEVLPLYAAEPSIWSGEDYSARHFQFVRESLEELQSALEDRGGRLFTYMGEMEEALSALFKTYGPFTLYAHEEKAGKRVHDRNTRVREWMSDRGLRFLEYPINEKNSGRKLQERWNGFCRSEPLSRPERVEVPKTIPESFFIGAEKLKAFPVSGEPIRFGQQGGEQQALETLETFLEERFHLYEEHGSNLLQSTVSSSRLSPYLAWGNISFRTVVQKTSIKIENCDNLFLVKQLTSFQERLKERWKLMEQGDLFELQPFPDEKGAGDDLFLRWFEGKTGIPMIDASVICLHKTGWIPSKYRGMLASFAINTLSLNVKICSDGLASLFLDYEPIIHVHQIQKMPEKVLDPVKIGKKEDPDGVFIKRYLPSLSNVPAKHIQEPWHYPGFFRLDYQAPIVDIKKANQAARKTKSGISERPSKSSDHEQLKFDL</sequence>
<evidence type="ECO:0000313" key="2">
    <source>
        <dbReference type="Proteomes" id="UP001226091"/>
    </source>
</evidence>
<dbReference type="Proteomes" id="UP001226091">
    <property type="component" value="Chromosome"/>
</dbReference>
<evidence type="ECO:0000313" key="1">
    <source>
        <dbReference type="EMBL" id="WHZ58392.1"/>
    </source>
</evidence>
<protein>
    <submittedName>
        <fullName evidence="1">FAD-binding domain-containing protein</fullName>
    </submittedName>
</protein>
<organism evidence="1 2">
    <name type="scientific">Metabacillus hrfriensis</name>
    <dbReference type="NCBI Taxonomy" id="3048891"/>
    <lineage>
        <taxon>Bacteria</taxon>
        <taxon>Bacillati</taxon>
        <taxon>Bacillota</taxon>
        <taxon>Bacilli</taxon>
        <taxon>Bacillales</taxon>
        <taxon>Bacillaceae</taxon>
        <taxon>Metabacillus</taxon>
    </lineage>
</organism>
<keyword evidence="2" id="KW-1185">Reference proteome</keyword>
<name>A0ACD4RDC1_9BACI</name>
<accession>A0ACD4RDC1</accession>
<dbReference type="EMBL" id="CP126116">
    <property type="protein sequence ID" value="WHZ58392.1"/>
    <property type="molecule type" value="Genomic_DNA"/>
</dbReference>
<reference evidence="2" key="1">
    <citation type="journal article" date="2025" name="Aquaculture">
        <title>Assessment of the bioflocculant production and safety properties of Metabacillus hrfriensis sp. nov. based on phenotypic and whole-genome sequencing analysis.</title>
        <authorList>
            <person name="Zhang R."/>
            <person name="Zhao Z."/>
            <person name="Luo L."/>
            <person name="Wang S."/>
            <person name="Guo K."/>
            <person name="Xu W."/>
        </authorList>
    </citation>
    <scope>NUCLEOTIDE SEQUENCE [LARGE SCALE GENOMIC DNA]</scope>
    <source>
        <strain evidence="2">CT-WN-B3</strain>
    </source>
</reference>